<organism evidence="2 3">
    <name type="scientific">Amanita thiersii Skay4041</name>
    <dbReference type="NCBI Taxonomy" id="703135"/>
    <lineage>
        <taxon>Eukaryota</taxon>
        <taxon>Fungi</taxon>
        <taxon>Dikarya</taxon>
        <taxon>Basidiomycota</taxon>
        <taxon>Agaricomycotina</taxon>
        <taxon>Agaricomycetes</taxon>
        <taxon>Agaricomycetidae</taxon>
        <taxon>Agaricales</taxon>
        <taxon>Pluteineae</taxon>
        <taxon>Amanitaceae</taxon>
        <taxon>Amanita</taxon>
    </lineage>
</organism>
<dbReference type="InterPro" id="IPR038922">
    <property type="entry name" value="HYPK_UBA"/>
</dbReference>
<sequence length="93" mass="10287">MSRSNGRLEPEVIINFADGFSYSKGKLEEAFRPGGILEKAPPKAHKDPLPSSVKKEDVDLIVNEFEISRQRAEKALAEHDGDLGKALRALLKD</sequence>
<dbReference type="EMBL" id="KZ301985">
    <property type="protein sequence ID" value="PFH51707.1"/>
    <property type="molecule type" value="Genomic_DNA"/>
</dbReference>
<feature type="domain" description="Nascent polypeptide-associated complex subunit alpha-like UBA" evidence="1">
    <location>
        <begin position="53"/>
        <end position="91"/>
    </location>
</feature>
<dbReference type="Proteomes" id="UP000242287">
    <property type="component" value="Unassembled WGS sequence"/>
</dbReference>
<gene>
    <name evidence="2" type="ORF">AMATHDRAFT_58507</name>
</gene>
<dbReference type="InterPro" id="IPR052617">
    <property type="entry name" value="Huntingtin-int_K"/>
</dbReference>
<proteinExistence type="predicted"/>
<dbReference type="InterPro" id="IPR044034">
    <property type="entry name" value="NAC-like_UBA"/>
</dbReference>
<dbReference type="OrthoDB" id="285219at2759"/>
<dbReference type="Gene3D" id="1.10.8.10">
    <property type="entry name" value="DNA helicase RuvA subunit, C-terminal domain"/>
    <property type="match status" value="1"/>
</dbReference>
<evidence type="ECO:0000259" key="1">
    <source>
        <dbReference type="Pfam" id="PF19026"/>
    </source>
</evidence>
<keyword evidence="3" id="KW-1185">Reference proteome</keyword>
<dbReference type="GO" id="GO:0043066">
    <property type="term" value="P:negative regulation of apoptotic process"/>
    <property type="evidence" value="ECO:0007669"/>
    <property type="project" value="TreeGrafter"/>
</dbReference>
<dbReference type="GO" id="GO:0050821">
    <property type="term" value="P:protein stabilization"/>
    <property type="evidence" value="ECO:0007669"/>
    <property type="project" value="TreeGrafter"/>
</dbReference>
<accession>A0A2A9NTV6</accession>
<protein>
    <recommendedName>
        <fullName evidence="1">Nascent polypeptide-associated complex subunit alpha-like UBA domain-containing protein</fullName>
    </recommendedName>
</protein>
<reference evidence="2 3" key="1">
    <citation type="submission" date="2014-02" db="EMBL/GenBank/DDBJ databases">
        <title>Transposable element dynamics among asymbiotic and ectomycorrhizal Amanita fungi.</title>
        <authorList>
            <consortium name="DOE Joint Genome Institute"/>
            <person name="Hess J."/>
            <person name="Skrede I."/>
            <person name="Wolfe B."/>
            <person name="LaButti K."/>
            <person name="Ohm R.A."/>
            <person name="Grigoriev I.V."/>
            <person name="Pringle A."/>
        </authorList>
    </citation>
    <scope>NUCLEOTIDE SEQUENCE [LARGE SCALE GENOMIC DNA]</scope>
    <source>
        <strain evidence="2 3">SKay4041</strain>
    </source>
</reference>
<name>A0A2A9NTV6_9AGAR</name>
<dbReference type="AlphaFoldDB" id="A0A2A9NTV6"/>
<dbReference type="PANTHER" id="PTHR31184:SF2">
    <property type="entry name" value="HUNTINGTIN-INTERACTING PROTEIN K"/>
    <property type="match status" value="1"/>
</dbReference>
<evidence type="ECO:0000313" key="3">
    <source>
        <dbReference type="Proteomes" id="UP000242287"/>
    </source>
</evidence>
<dbReference type="PANTHER" id="PTHR31184">
    <property type="entry name" value="HUNTINGTIN-INTERACTING PROTEIN K FAMILY MEMBER"/>
    <property type="match status" value="1"/>
</dbReference>
<dbReference type="Pfam" id="PF19026">
    <property type="entry name" value="UBA_HYPK"/>
    <property type="match status" value="1"/>
</dbReference>
<dbReference type="CDD" id="cd14361">
    <property type="entry name" value="UBA_HYPK"/>
    <property type="match status" value="1"/>
</dbReference>
<dbReference type="STRING" id="703135.A0A2A9NTV6"/>
<evidence type="ECO:0000313" key="2">
    <source>
        <dbReference type="EMBL" id="PFH51707.1"/>
    </source>
</evidence>